<feature type="region of interest" description="Disordered" evidence="2">
    <location>
        <begin position="207"/>
        <end position="263"/>
    </location>
</feature>
<keyword evidence="4" id="KW-1185">Reference proteome</keyword>
<reference evidence="5" key="2">
    <citation type="submission" date="2025-08" db="UniProtKB">
        <authorList>
            <consortium name="RefSeq"/>
        </authorList>
    </citation>
    <scope>IDENTIFICATION</scope>
    <source>
        <tissue evidence="5">Leaf</tissue>
    </source>
</reference>
<comment type="similarity">
    <text evidence="1">Belongs to the YTHDF family.</text>
</comment>
<dbReference type="Pfam" id="PF04146">
    <property type="entry name" value="YTH"/>
    <property type="match status" value="1"/>
</dbReference>
<dbReference type="GeneID" id="109710437"/>
<evidence type="ECO:0000313" key="4">
    <source>
        <dbReference type="Proteomes" id="UP000515123"/>
    </source>
</evidence>
<accession>A0A6P5EYE1</accession>
<dbReference type="InterPro" id="IPR045168">
    <property type="entry name" value="YTH_prot"/>
</dbReference>
<dbReference type="GO" id="GO:0003729">
    <property type="term" value="F:mRNA binding"/>
    <property type="evidence" value="ECO:0007669"/>
    <property type="project" value="UniProtKB-UniRule"/>
</dbReference>
<dbReference type="PANTHER" id="PTHR12357">
    <property type="entry name" value="YTH YT521-B HOMOLOGY DOMAIN-CONTAINING"/>
    <property type="match status" value="1"/>
</dbReference>
<evidence type="ECO:0000256" key="1">
    <source>
        <dbReference type="RuleBase" id="RU369095"/>
    </source>
</evidence>
<dbReference type="Proteomes" id="UP000515123">
    <property type="component" value="Linkage group 5"/>
</dbReference>
<name>A0A6P5EYE1_ANACO</name>
<dbReference type="InterPro" id="IPR007275">
    <property type="entry name" value="YTH_domain"/>
</dbReference>
<dbReference type="OrthoDB" id="306690at2759"/>
<proteinExistence type="inferred from homology"/>
<feature type="region of interest" description="Disordered" evidence="2">
    <location>
        <begin position="1"/>
        <end position="43"/>
    </location>
</feature>
<evidence type="ECO:0000313" key="5">
    <source>
        <dbReference type="RefSeq" id="XP_020088579.1"/>
    </source>
</evidence>
<dbReference type="SMR" id="A0A6P5EYE1"/>
<dbReference type="RefSeq" id="XP_020088579.1">
    <property type="nucleotide sequence ID" value="XM_020232990.1"/>
</dbReference>
<evidence type="ECO:0000259" key="3">
    <source>
        <dbReference type="PROSITE" id="PS50882"/>
    </source>
</evidence>
<feature type="compositionally biased region" description="Basic and acidic residues" evidence="2">
    <location>
        <begin position="1"/>
        <end position="19"/>
    </location>
</feature>
<feature type="compositionally biased region" description="Polar residues" evidence="2">
    <location>
        <begin position="312"/>
        <end position="325"/>
    </location>
</feature>
<feature type="domain" description="YTH" evidence="3">
    <location>
        <begin position="370"/>
        <end position="511"/>
    </location>
</feature>
<dbReference type="GO" id="GO:0005737">
    <property type="term" value="C:cytoplasm"/>
    <property type="evidence" value="ECO:0007669"/>
    <property type="project" value="TreeGrafter"/>
</dbReference>
<feature type="region of interest" description="Disordered" evidence="2">
    <location>
        <begin position="276"/>
        <end position="346"/>
    </location>
</feature>
<organism evidence="4 5">
    <name type="scientific">Ananas comosus</name>
    <name type="common">Pineapple</name>
    <name type="synonym">Ananas ananas</name>
    <dbReference type="NCBI Taxonomy" id="4615"/>
    <lineage>
        <taxon>Eukaryota</taxon>
        <taxon>Viridiplantae</taxon>
        <taxon>Streptophyta</taxon>
        <taxon>Embryophyta</taxon>
        <taxon>Tracheophyta</taxon>
        <taxon>Spermatophyta</taxon>
        <taxon>Magnoliopsida</taxon>
        <taxon>Liliopsida</taxon>
        <taxon>Poales</taxon>
        <taxon>Bromeliaceae</taxon>
        <taxon>Bromelioideae</taxon>
        <taxon>Ananas</taxon>
    </lineage>
</organism>
<feature type="compositionally biased region" description="Polar residues" evidence="2">
    <location>
        <begin position="207"/>
        <end position="216"/>
    </location>
</feature>
<dbReference type="AlphaFoldDB" id="A0A6P5EYE1"/>
<gene>
    <name evidence="5" type="primary">LOC109710437</name>
</gene>
<dbReference type="Gene3D" id="3.10.590.10">
    <property type="entry name" value="ph1033 like domains"/>
    <property type="match status" value="1"/>
</dbReference>
<dbReference type="CDD" id="cd21134">
    <property type="entry name" value="YTH"/>
    <property type="match status" value="1"/>
</dbReference>
<dbReference type="PROSITE" id="PS50882">
    <property type="entry name" value="YTH"/>
    <property type="match status" value="1"/>
</dbReference>
<dbReference type="GO" id="GO:0061157">
    <property type="term" value="P:mRNA destabilization"/>
    <property type="evidence" value="ECO:0007669"/>
    <property type="project" value="TreeGrafter"/>
</dbReference>
<reference evidence="4" key="1">
    <citation type="journal article" date="2015" name="Nat. Genet.">
        <title>The pineapple genome and the evolution of CAM photosynthesis.</title>
        <authorList>
            <person name="Ming R."/>
            <person name="VanBuren R."/>
            <person name="Wai C.M."/>
            <person name="Tang H."/>
            <person name="Schatz M.C."/>
            <person name="Bowers J.E."/>
            <person name="Lyons E."/>
            <person name="Wang M.L."/>
            <person name="Chen J."/>
            <person name="Biggers E."/>
            <person name="Zhang J."/>
            <person name="Huang L."/>
            <person name="Zhang L."/>
            <person name="Miao W."/>
            <person name="Zhang J."/>
            <person name="Ye Z."/>
            <person name="Miao C."/>
            <person name="Lin Z."/>
            <person name="Wang H."/>
            <person name="Zhou H."/>
            <person name="Yim W.C."/>
            <person name="Priest H.D."/>
            <person name="Zheng C."/>
            <person name="Woodhouse M."/>
            <person name="Edger P.P."/>
            <person name="Guyot R."/>
            <person name="Guo H.B."/>
            <person name="Guo H."/>
            <person name="Zheng G."/>
            <person name="Singh R."/>
            <person name="Sharma A."/>
            <person name="Min X."/>
            <person name="Zheng Y."/>
            <person name="Lee H."/>
            <person name="Gurtowski J."/>
            <person name="Sedlazeck F.J."/>
            <person name="Harkess A."/>
            <person name="McKain M.R."/>
            <person name="Liao Z."/>
            <person name="Fang J."/>
            <person name="Liu J."/>
            <person name="Zhang X."/>
            <person name="Zhang Q."/>
            <person name="Hu W."/>
            <person name="Qin Y."/>
            <person name="Wang K."/>
            <person name="Chen L.Y."/>
            <person name="Shirley N."/>
            <person name="Lin Y.R."/>
            <person name="Liu L.Y."/>
            <person name="Hernandez A.G."/>
            <person name="Wright C.L."/>
            <person name="Bulone V."/>
            <person name="Tuskan G.A."/>
            <person name="Heath K."/>
            <person name="Zee F."/>
            <person name="Moore P.H."/>
            <person name="Sunkar R."/>
            <person name="Leebens-Mack J.H."/>
            <person name="Mockler T."/>
            <person name="Bennetzen J.L."/>
            <person name="Freeling M."/>
            <person name="Sankoff D."/>
            <person name="Paterson A.H."/>
            <person name="Zhu X."/>
            <person name="Yang X."/>
            <person name="Smith J.A."/>
            <person name="Cushman J.C."/>
            <person name="Paull R.E."/>
            <person name="Yu Q."/>
        </authorList>
    </citation>
    <scope>NUCLEOTIDE SEQUENCE [LARGE SCALE GENOMIC DNA]</scope>
    <source>
        <strain evidence="4">cv. F153</strain>
    </source>
</reference>
<comment type="function">
    <text evidence="1">Specifically recognizes and binds N6-methyladenosine (m6A)-containing RNAs, and regulates mRNA stability. M6A is a modification present at internal sites of mRNAs and some non-coding RNAs and plays a role in mRNA stability and processing.</text>
</comment>
<dbReference type="GO" id="GO:1990247">
    <property type="term" value="F:N6-methyladenosine-containing RNA reader activity"/>
    <property type="evidence" value="ECO:0007669"/>
    <property type="project" value="UniProtKB-UniRule"/>
</dbReference>
<dbReference type="PANTHER" id="PTHR12357:SF127">
    <property type="entry name" value="YTH DOMAIN-CONTAINING FAMILY PROTEIN"/>
    <property type="match status" value="1"/>
</dbReference>
<dbReference type="Gramene" id="Aco004441.1.mrna1">
    <property type="protein sequence ID" value="Aco004441.1.mrna1"/>
    <property type="gene ID" value="Aco004441.1.path1"/>
</dbReference>
<feature type="compositionally biased region" description="Low complexity" evidence="2">
    <location>
        <begin position="223"/>
        <end position="233"/>
    </location>
</feature>
<protein>
    <recommendedName>
        <fullName evidence="1">YTH domain-containing family protein</fullName>
    </recommendedName>
</protein>
<keyword evidence="1" id="KW-0694">RNA-binding</keyword>
<evidence type="ECO:0000256" key="2">
    <source>
        <dbReference type="SAM" id="MobiDB-lite"/>
    </source>
</evidence>
<sequence>MASEITKEKDVQDVVENLKLDSNSKTASGEMAGQKDGSTSDAISCISSADANSSIKESEVEQEALFSEPSSYYTVNGLSGYPYSGFDGSFGGWDSQTFIGGTEGLDVQHSANQVDNGSFVYYFPGFHPGYSPYSPVIHGAVTSPDGQYMGQQLFYQSPIYSQPLASPGFVSQPVTYPPELIPAYSWDSYALFVDGIHGNGFGGDTTFPFSGNNLSPQGHARSPSKPSPQSKSNSLEKKGASNQYLKPVSKPNGSIAKDVPPTNKVLSYAGQGKIRLLYPNSPSNTKESGRNGAGTEKLNGTNTIAPADFDSLNDQKSGPRTTVKNSGIPEVGSGQPKDPAKENDNSSTMNLIVKKDEYNLPDFPTKYDHALFFVIKSYSEDDIHKSIKYNVWSSTPNGNRRLDNAFQVGQEKSREKGTKCPVFLFFSVNASGQFCGLAEMIGRVDFSKNMDFWQQDKWNGYFPVKWHIIKDIPNPQFRHLILENNDNKPVTNSRDTQEVKFPQGTEMLSIFKSYCSKTSILDDFAFYENRQKILQEKKNKTSASKLELLEKKTTEVTEVPKPVSVDYIVSGVQKIDLNATKAKEDLSAVGVVKK</sequence>